<dbReference type="GeneTree" id="ENSGT00940000168028"/>
<evidence type="ECO:0000256" key="6">
    <source>
        <dbReference type="SAM" id="MobiDB-lite"/>
    </source>
</evidence>
<comment type="subcellular location">
    <subcellularLocation>
        <location evidence="1">Nucleus</location>
    </subcellularLocation>
</comment>
<reference evidence="8" key="3">
    <citation type="submission" date="2025-09" db="UniProtKB">
        <authorList>
            <consortium name="Ensembl"/>
        </authorList>
    </citation>
    <scope>IDENTIFICATION</scope>
</reference>
<dbReference type="GO" id="GO:0003676">
    <property type="term" value="F:nucleic acid binding"/>
    <property type="evidence" value="ECO:0007669"/>
    <property type="project" value="InterPro"/>
</dbReference>
<dbReference type="InterPro" id="IPR000690">
    <property type="entry name" value="Matrin/U1-C_Znf_C2H2"/>
</dbReference>
<dbReference type="InParanoid" id="A0A4W6E672"/>
<dbReference type="SUPFAM" id="SSF57667">
    <property type="entry name" value="beta-beta-alpha zinc fingers"/>
    <property type="match status" value="1"/>
</dbReference>
<accession>A0A4W6E672</accession>
<sequence length="86" mass="9349">IPVKSDEQVSESKPGSVPTAESSDSLALSALTPSLVLTFLVPKTGFFCKVCNRFFSGAKEAEINHCKTIKHYENLQVSNTVTVYIV</sequence>
<keyword evidence="2" id="KW-0479">Metal-binding</keyword>
<dbReference type="GO" id="GO:0005634">
    <property type="term" value="C:nucleus"/>
    <property type="evidence" value="ECO:0007669"/>
    <property type="project" value="UniProtKB-SubCell"/>
</dbReference>
<dbReference type="STRING" id="8187.ENSLCAP00010032563"/>
<dbReference type="Ensembl" id="ENSLCAT00010033320.1">
    <property type="protein sequence ID" value="ENSLCAP00010032563.1"/>
    <property type="gene ID" value="ENSLCAG00010015321.1"/>
</dbReference>
<evidence type="ECO:0000313" key="9">
    <source>
        <dbReference type="Proteomes" id="UP000314980"/>
    </source>
</evidence>
<feature type="region of interest" description="Disordered" evidence="6">
    <location>
        <begin position="1"/>
        <end position="25"/>
    </location>
</feature>
<dbReference type="SMART" id="SM00451">
    <property type="entry name" value="ZnF_U1"/>
    <property type="match status" value="1"/>
</dbReference>
<evidence type="ECO:0000256" key="3">
    <source>
        <dbReference type="ARBA" id="ARBA00022771"/>
    </source>
</evidence>
<evidence type="ECO:0000256" key="1">
    <source>
        <dbReference type="ARBA" id="ARBA00004123"/>
    </source>
</evidence>
<feature type="domain" description="Matrin-type" evidence="7">
    <location>
        <begin position="46"/>
        <end position="77"/>
    </location>
</feature>
<dbReference type="Proteomes" id="UP000314980">
    <property type="component" value="Unassembled WGS sequence"/>
</dbReference>
<keyword evidence="9" id="KW-1185">Reference proteome</keyword>
<evidence type="ECO:0000256" key="2">
    <source>
        <dbReference type="ARBA" id="ARBA00022723"/>
    </source>
</evidence>
<dbReference type="AlphaFoldDB" id="A0A4W6E672"/>
<keyword evidence="5" id="KW-0539">Nucleus</keyword>
<dbReference type="InterPro" id="IPR036236">
    <property type="entry name" value="Znf_C2H2_sf"/>
</dbReference>
<name>A0A4W6E672_LATCA</name>
<evidence type="ECO:0000313" key="8">
    <source>
        <dbReference type="Ensembl" id="ENSLCAP00010032563.1"/>
    </source>
</evidence>
<evidence type="ECO:0000256" key="4">
    <source>
        <dbReference type="ARBA" id="ARBA00022833"/>
    </source>
</evidence>
<organism evidence="8 9">
    <name type="scientific">Lates calcarifer</name>
    <name type="common">Barramundi</name>
    <name type="synonym">Holocentrus calcarifer</name>
    <dbReference type="NCBI Taxonomy" id="8187"/>
    <lineage>
        <taxon>Eukaryota</taxon>
        <taxon>Metazoa</taxon>
        <taxon>Chordata</taxon>
        <taxon>Craniata</taxon>
        <taxon>Vertebrata</taxon>
        <taxon>Euteleostomi</taxon>
        <taxon>Actinopterygii</taxon>
        <taxon>Neopterygii</taxon>
        <taxon>Teleostei</taxon>
        <taxon>Neoteleostei</taxon>
        <taxon>Acanthomorphata</taxon>
        <taxon>Carangaria</taxon>
        <taxon>Carangaria incertae sedis</taxon>
        <taxon>Centropomidae</taxon>
        <taxon>Lates</taxon>
    </lineage>
</organism>
<keyword evidence="3" id="KW-0863">Zinc-finger</keyword>
<keyword evidence="4" id="KW-0862">Zinc</keyword>
<dbReference type="InterPro" id="IPR003604">
    <property type="entry name" value="Matrin/U1-like-C_Znf_C2H2"/>
</dbReference>
<evidence type="ECO:0000256" key="5">
    <source>
        <dbReference type="ARBA" id="ARBA00023242"/>
    </source>
</evidence>
<dbReference type="GO" id="GO:0008270">
    <property type="term" value="F:zinc ion binding"/>
    <property type="evidence" value="ECO:0007669"/>
    <property type="project" value="UniProtKB-KW"/>
</dbReference>
<reference evidence="9" key="1">
    <citation type="submission" date="2015-09" db="EMBL/GenBank/DDBJ databases">
        <authorList>
            <person name="Sai Rama Sridatta P."/>
        </authorList>
    </citation>
    <scope>NUCLEOTIDE SEQUENCE [LARGE SCALE GENOMIC DNA]</scope>
</reference>
<proteinExistence type="predicted"/>
<reference evidence="8" key="2">
    <citation type="submission" date="2025-08" db="UniProtKB">
        <authorList>
            <consortium name="Ensembl"/>
        </authorList>
    </citation>
    <scope>IDENTIFICATION</scope>
</reference>
<evidence type="ECO:0000259" key="7">
    <source>
        <dbReference type="PROSITE" id="PS50171"/>
    </source>
</evidence>
<dbReference type="PROSITE" id="PS50171">
    <property type="entry name" value="ZF_MATRIN"/>
    <property type="match status" value="1"/>
</dbReference>
<protein>
    <recommendedName>
        <fullName evidence="7">Matrin-type domain-containing protein</fullName>
    </recommendedName>
</protein>